<evidence type="ECO:0000313" key="1">
    <source>
        <dbReference type="EMBL" id="KAK2995281.1"/>
    </source>
</evidence>
<dbReference type="GO" id="GO:0005737">
    <property type="term" value="C:cytoplasm"/>
    <property type="evidence" value="ECO:0007669"/>
    <property type="project" value="TreeGrafter"/>
</dbReference>
<dbReference type="GO" id="GO:0004309">
    <property type="term" value="F:exopolyphosphatase activity"/>
    <property type="evidence" value="ECO:0007669"/>
    <property type="project" value="TreeGrafter"/>
</dbReference>
<dbReference type="PANTHER" id="PTHR12112:SF52">
    <property type="entry name" value="DHHA2 DOMAIN-CONTAINING PROTEIN"/>
    <property type="match status" value="1"/>
</dbReference>
<dbReference type="PANTHER" id="PTHR12112">
    <property type="entry name" value="BNIP - RELATED"/>
    <property type="match status" value="1"/>
</dbReference>
<gene>
    <name evidence="1" type="ORF">RJ640_029612</name>
</gene>
<protein>
    <submittedName>
        <fullName evidence="1">Uncharacterized protein</fullName>
    </submittedName>
</protein>
<sequence>MEEYFRARENPFFDGMRRRDASVRNRAPITDFQGKATKQDISRSASDLGDRGSREILMNISDNVTHSLPKDPPLDVISEPLHRSLTVRSPRTPEIMFPLTSTKSDLRIDFRDENDKLTKQSSFRASETDVESYALTSLSWPAIERSYSVNRRRTNLSGIPLPPSAASFYNGYSPDVEIVESCESIHRLNMYLKARRDDVNAGVPGRFLHVVMGQDISDIGSVASTISYAFYLNETLKNDQFCTVPVVNMKRADLNSHSELKWLLDSCNIDQACLIFFDEIDLSYYDLFGSLKIVLLNGDKLPTKQEALKEAVVEIFNCRKCDPAYLWADILTVGQDSLNLCADHTKMLQCYYGEECRLRTAFALHSHVSLFDQLSQYALLKQDSSCCTIIAEKFALALPEILAGKGFSQLLLAGILLDTGNLTNPHCTSTDKYMATLLINGAGRFGCSVRYKMYDVSDLKVGEILRKDFKKWTRIGLDMPFPLRLLLNTEFEHICTNTIVP</sequence>
<evidence type="ECO:0000313" key="2">
    <source>
        <dbReference type="Proteomes" id="UP001187471"/>
    </source>
</evidence>
<keyword evidence="2" id="KW-1185">Reference proteome</keyword>
<feature type="non-terminal residue" evidence="1">
    <location>
        <position position="1"/>
    </location>
</feature>
<organism evidence="1 2">
    <name type="scientific">Escallonia rubra</name>
    <dbReference type="NCBI Taxonomy" id="112253"/>
    <lineage>
        <taxon>Eukaryota</taxon>
        <taxon>Viridiplantae</taxon>
        <taxon>Streptophyta</taxon>
        <taxon>Embryophyta</taxon>
        <taxon>Tracheophyta</taxon>
        <taxon>Spermatophyta</taxon>
        <taxon>Magnoliopsida</taxon>
        <taxon>eudicotyledons</taxon>
        <taxon>Gunneridae</taxon>
        <taxon>Pentapetalae</taxon>
        <taxon>asterids</taxon>
        <taxon>campanulids</taxon>
        <taxon>Escalloniales</taxon>
        <taxon>Escalloniaceae</taxon>
        <taxon>Escallonia</taxon>
    </lineage>
</organism>
<comment type="caution">
    <text evidence="1">The sequence shown here is derived from an EMBL/GenBank/DDBJ whole genome shotgun (WGS) entry which is preliminary data.</text>
</comment>
<dbReference type="InterPro" id="IPR038763">
    <property type="entry name" value="DHH_sf"/>
</dbReference>
<accession>A0AA88UUC3</accession>
<name>A0AA88UUC3_9ASTE</name>
<dbReference type="AlphaFoldDB" id="A0AA88UUC3"/>
<proteinExistence type="predicted"/>
<dbReference type="Proteomes" id="UP001187471">
    <property type="component" value="Unassembled WGS sequence"/>
</dbReference>
<dbReference type="Gene3D" id="3.90.1640.10">
    <property type="entry name" value="inorganic pyrophosphatase (n-terminal core)"/>
    <property type="match status" value="1"/>
</dbReference>
<dbReference type="SUPFAM" id="SSF64182">
    <property type="entry name" value="DHH phosphoesterases"/>
    <property type="match status" value="1"/>
</dbReference>
<dbReference type="EMBL" id="JAVXUO010000115">
    <property type="protein sequence ID" value="KAK2995281.1"/>
    <property type="molecule type" value="Genomic_DNA"/>
</dbReference>
<reference evidence="1" key="1">
    <citation type="submission" date="2022-12" db="EMBL/GenBank/DDBJ databases">
        <title>Draft genome assemblies for two species of Escallonia (Escalloniales).</title>
        <authorList>
            <person name="Chanderbali A."/>
            <person name="Dervinis C."/>
            <person name="Anghel I."/>
            <person name="Soltis D."/>
            <person name="Soltis P."/>
            <person name="Zapata F."/>
        </authorList>
    </citation>
    <scope>NUCLEOTIDE SEQUENCE</scope>
    <source>
        <strain evidence="1">UCBG92.1500</strain>
        <tissue evidence="1">Leaf</tissue>
    </source>
</reference>